<dbReference type="Proteomes" id="UP000251311">
    <property type="component" value="Unassembled WGS sequence"/>
</dbReference>
<dbReference type="EMBL" id="MUXF01000005">
    <property type="protein sequence ID" value="PUE66925.1"/>
    <property type="molecule type" value="Genomic_DNA"/>
</dbReference>
<accession>A0ABX5JNI8</accession>
<dbReference type="InterPro" id="IPR035919">
    <property type="entry name" value="EAL_sf"/>
</dbReference>
<dbReference type="CDD" id="cd01948">
    <property type="entry name" value="EAL"/>
    <property type="match status" value="1"/>
</dbReference>
<comment type="caution">
    <text evidence="2">The sequence shown here is derived from an EMBL/GenBank/DDBJ whole genome shotgun (WGS) entry which is preliminary data.</text>
</comment>
<dbReference type="SUPFAM" id="SSF55073">
    <property type="entry name" value="Nucleotide cyclase"/>
    <property type="match status" value="1"/>
</dbReference>
<feature type="domain" description="EAL" evidence="1">
    <location>
        <begin position="169"/>
        <end position="413"/>
    </location>
</feature>
<dbReference type="SUPFAM" id="SSF141868">
    <property type="entry name" value="EAL domain-like"/>
    <property type="match status" value="1"/>
</dbReference>
<dbReference type="PROSITE" id="PS50883">
    <property type="entry name" value="EAL"/>
    <property type="match status" value="1"/>
</dbReference>
<protein>
    <recommendedName>
        <fullName evidence="1">EAL domain-containing protein</fullName>
    </recommendedName>
</protein>
<dbReference type="InterPro" id="IPR001633">
    <property type="entry name" value="EAL_dom"/>
</dbReference>
<dbReference type="InterPro" id="IPR029787">
    <property type="entry name" value="Nucleotide_cyclase"/>
</dbReference>
<dbReference type="Gene3D" id="3.20.20.450">
    <property type="entry name" value="EAL domain"/>
    <property type="match status" value="1"/>
</dbReference>
<dbReference type="RefSeq" id="WP_108527291.1">
    <property type="nucleotide sequence ID" value="NZ_MUXF01000005.1"/>
</dbReference>
<dbReference type="PANTHER" id="PTHR33121:SF79">
    <property type="entry name" value="CYCLIC DI-GMP PHOSPHODIESTERASE PDED-RELATED"/>
    <property type="match status" value="1"/>
</dbReference>
<dbReference type="SMART" id="SM00052">
    <property type="entry name" value="EAL"/>
    <property type="match status" value="1"/>
</dbReference>
<sequence>MEKFEDLDSEILFPNRKDFIKDNIAKEFNKVAIFDISGFGNINHYYGYDFGEKILKIISLRLENKFLNGKIYYLGADIFAATSDETVSKDRFVQAVKSIIWYFGYSPIELDGYKVYIPLRAGVAINYAELLFCAEYALKQTRVIKHNLVVYDNEQHHICNPSSLSIEQELYWETQIIQAIKKDKFEIFAQSINSQNEKKYEILIRMKNSKDEVVSPYFFIDRAKKINLYSEITKKVIQKSFEFFEDKKVEFSINLSISDILEKDVVDFLIQKIYEFDIGYFLTIEITESEGIDNIEEVISFIKIVKNLGVKIAIDDFGTGYSNFSYLVKLQADFIKLDGSIIQEINKTKTAKAVVEAIVFFAQKIGIKTVAEFVSSKEIFETCKELNIDYFQGYWFDEPKSVKDLKIGKEYLNANK</sequence>
<gene>
    <name evidence="2" type="ORF">B0175_03440</name>
</gene>
<dbReference type="Pfam" id="PF00563">
    <property type="entry name" value="EAL"/>
    <property type="match status" value="1"/>
</dbReference>
<name>A0ABX5JNI8_9BACT</name>
<dbReference type="InterPro" id="IPR050706">
    <property type="entry name" value="Cyclic-di-GMP_PDE-like"/>
</dbReference>
<dbReference type="InterPro" id="IPR043128">
    <property type="entry name" value="Rev_trsase/Diguanyl_cyclase"/>
</dbReference>
<evidence type="ECO:0000313" key="3">
    <source>
        <dbReference type="Proteomes" id="UP000251311"/>
    </source>
</evidence>
<dbReference type="Gene3D" id="3.30.70.270">
    <property type="match status" value="1"/>
</dbReference>
<keyword evidence="3" id="KW-1185">Reference proteome</keyword>
<reference evidence="2 3" key="1">
    <citation type="submission" date="2017-02" db="EMBL/GenBank/DDBJ databases">
        <title>Arcobacter lacus sp. nov., a new species isolated from reclaimed water.</title>
        <authorList>
            <person name="Figueras M.J."/>
            <person name="Perez-Cataluna A."/>
            <person name="Salas-Masso N."/>
        </authorList>
    </citation>
    <scope>NUCLEOTIDE SEQUENCE [LARGE SCALE GENOMIC DNA]</scope>
    <source>
        <strain evidence="2 3">RW43-9</strain>
    </source>
</reference>
<evidence type="ECO:0000313" key="2">
    <source>
        <dbReference type="EMBL" id="PUE66925.1"/>
    </source>
</evidence>
<evidence type="ECO:0000259" key="1">
    <source>
        <dbReference type="PROSITE" id="PS50883"/>
    </source>
</evidence>
<proteinExistence type="predicted"/>
<dbReference type="PANTHER" id="PTHR33121">
    <property type="entry name" value="CYCLIC DI-GMP PHOSPHODIESTERASE PDEF"/>
    <property type="match status" value="1"/>
</dbReference>
<organism evidence="2 3">
    <name type="scientific">Arcobacter lacus</name>
    <dbReference type="NCBI Taxonomy" id="1912876"/>
    <lineage>
        <taxon>Bacteria</taxon>
        <taxon>Pseudomonadati</taxon>
        <taxon>Campylobacterota</taxon>
        <taxon>Epsilonproteobacteria</taxon>
        <taxon>Campylobacterales</taxon>
        <taxon>Arcobacteraceae</taxon>
        <taxon>Arcobacter</taxon>
    </lineage>
</organism>